<dbReference type="Proteomes" id="UP000010448">
    <property type="component" value="Unassembled WGS sequence"/>
</dbReference>
<dbReference type="EMBL" id="AMWJ02000002">
    <property type="protein sequence ID" value="NNJ16891.1"/>
    <property type="molecule type" value="Genomic_DNA"/>
</dbReference>
<dbReference type="InterPro" id="IPR016181">
    <property type="entry name" value="Acyl_CoA_acyltransferase"/>
</dbReference>
<dbReference type="AlphaFoldDB" id="A0A7K4EHR1"/>
<dbReference type="InterPro" id="IPR000182">
    <property type="entry name" value="GNAT_dom"/>
</dbReference>
<dbReference type="Pfam" id="PF13508">
    <property type="entry name" value="Acetyltransf_7"/>
    <property type="match status" value="1"/>
</dbReference>
<dbReference type="SUPFAM" id="SSF55729">
    <property type="entry name" value="Acyl-CoA N-acyltransferases (Nat)"/>
    <property type="match status" value="1"/>
</dbReference>
<feature type="compositionally biased region" description="Polar residues" evidence="1">
    <location>
        <begin position="106"/>
        <end position="116"/>
    </location>
</feature>
<keyword evidence="4" id="KW-1185">Reference proteome</keyword>
<protein>
    <submittedName>
        <fullName evidence="3">GNAT family N-acetyltransferase</fullName>
    </submittedName>
</protein>
<comment type="caution">
    <text evidence="3">The sequence shown here is derived from an EMBL/GenBank/DDBJ whole genome shotgun (WGS) entry which is preliminary data.</text>
</comment>
<name>A0A7K4EHR1_9PSED</name>
<reference evidence="3 4" key="1">
    <citation type="journal article" date="2013" name="Genome Announc.">
        <title>Genome Sequence of Naphthalene-Degrading Soil Bacterium Pseudomonas putida CSV86.</title>
        <authorList>
            <person name="Phale P.S."/>
            <person name="Paliwal V."/>
            <person name="Raju S.C."/>
            <person name="Modak A."/>
            <person name="Purohit H.J."/>
        </authorList>
    </citation>
    <scope>NUCLEOTIDE SEQUENCE [LARGE SCALE GENOMIC DNA]</scope>
    <source>
        <strain evidence="3 4">CSV86</strain>
    </source>
</reference>
<dbReference type="PROSITE" id="PS51186">
    <property type="entry name" value="GNAT"/>
    <property type="match status" value="1"/>
</dbReference>
<proteinExistence type="predicted"/>
<evidence type="ECO:0000313" key="3">
    <source>
        <dbReference type="EMBL" id="NNJ16891.1"/>
    </source>
</evidence>
<organism evidence="3 4">
    <name type="scientific">Pseudomonas bharatica CSV86</name>
    <dbReference type="NCBI Taxonomy" id="1005395"/>
    <lineage>
        <taxon>Bacteria</taxon>
        <taxon>Pseudomonadati</taxon>
        <taxon>Pseudomonadota</taxon>
        <taxon>Gammaproteobacteria</taxon>
        <taxon>Pseudomonadales</taxon>
        <taxon>Pseudomonadaceae</taxon>
        <taxon>Pseudomonas</taxon>
        <taxon>Pseudomonas bharatica</taxon>
    </lineage>
</organism>
<dbReference type="Gene3D" id="3.40.630.30">
    <property type="match status" value="1"/>
</dbReference>
<gene>
    <name evidence="3" type="ORF">CSV86_017630</name>
</gene>
<sequence length="125" mass="13565">MRASEGGEAWVVRAGEIVAALNLTPVPGGQWLTGLLVAFSWRGTGMASRLIETACAEQCTWLFCHPDLQGFYERLGFEVTEALPQALADRLARYRRSKSLLAMYRSQSSLAGSSPGTAPRCSRNG</sequence>
<evidence type="ECO:0000313" key="4">
    <source>
        <dbReference type="Proteomes" id="UP000010448"/>
    </source>
</evidence>
<evidence type="ECO:0000256" key="1">
    <source>
        <dbReference type="SAM" id="MobiDB-lite"/>
    </source>
</evidence>
<feature type="region of interest" description="Disordered" evidence="1">
    <location>
        <begin position="106"/>
        <end position="125"/>
    </location>
</feature>
<evidence type="ECO:0000259" key="2">
    <source>
        <dbReference type="PROSITE" id="PS51186"/>
    </source>
</evidence>
<accession>A0A7K4EHR1</accession>
<feature type="domain" description="N-acetyltransferase" evidence="2">
    <location>
        <begin position="1"/>
        <end position="101"/>
    </location>
</feature>
<dbReference type="GO" id="GO:0016747">
    <property type="term" value="F:acyltransferase activity, transferring groups other than amino-acyl groups"/>
    <property type="evidence" value="ECO:0007669"/>
    <property type="project" value="InterPro"/>
</dbReference>